<name>Q8FLL9_COREF</name>
<dbReference type="Gene3D" id="2.30.40.10">
    <property type="entry name" value="Urease, subunit C, domain 1"/>
    <property type="match status" value="1"/>
</dbReference>
<dbReference type="InterPro" id="IPR052349">
    <property type="entry name" value="Metallo-hydrolase_Enzymes"/>
</dbReference>
<dbReference type="KEGG" id="cef:CE2849"/>
<evidence type="ECO:0000313" key="4">
    <source>
        <dbReference type="EMBL" id="BAC19659.1"/>
    </source>
</evidence>
<dbReference type="SUPFAM" id="SSF51338">
    <property type="entry name" value="Composite domain of metallo-dependent hydrolases"/>
    <property type="match status" value="1"/>
</dbReference>
<feature type="domain" description="Amidohydrolase 3" evidence="3">
    <location>
        <begin position="118"/>
        <end position="475"/>
    </location>
</feature>
<evidence type="ECO:0000259" key="3">
    <source>
        <dbReference type="Pfam" id="PF07969"/>
    </source>
</evidence>
<dbReference type="PANTHER" id="PTHR32027">
    <property type="entry name" value="CYTOSINE DEAMINASE"/>
    <property type="match status" value="1"/>
</dbReference>
<dbReference type="eggNOG" id="COG0402">
    <property type="taxonomic scope" value="Bacteria"/>
</dbReference>
<dbReference type="Gene3D" id="3.20.20.140">
    <property type="entry name" value="Metal-dependent hydrolases"/>
    <property type="match status" value="1"/>
</dbReference>
<dbReference type="GO" id="GO:0019239">
    <property type="term" value="F:deaminase activity"/>
    <property type="evidence" value="ECO:0007669"/>
    <property type="project" value="UniProtKB-ARBA"/>
</dbReference>
<accession>Q8FLL9</accession>
<sequence>MTVRKKRCPRSDSSWLDSVVEGPDTGYSGQFFLWQGGAGSPCGSPLDLYLSIYRIRLGCACTRRPRNQRKKRNIMHILNARLRGETTLVDIEIEGERIARITPVPETREHAPRPGDYDAAGRLVTPQFVEAHIHLDYANTEGVPRENESGTLFEAIEIWGERKRLGLHTKEDIKVKALAAARRAAEHGVGFIRTHVDVTDPSFAGFEALAELRDEIRPWCDLQIVAFPQNGIYAFAGGDKLMERAMDAGADVVGGIPHLEPTREAGVASLAWLFDLAEKHSAPIDVHTDEIDDPHSRFVEVMAAEAAKRSMGEQTVVSHSVAMAYYSPGYIARLMPKLAAAKVRFAVCPNENLHLQGLGFSGPVPRGVAPVKTLTEYGIPVSFCQDSMSDPFYPMGDGDLLRILDSGLHVSHMLTPQHLPTALDFITSNPAGNLGMTDHDIAEGRAANLLVLDATDDREAVQTKASVLLSIHRGTEVLRREPSAPTWTIEDGTPGNDPA</sequence>
<keyword evidence="5" id="KW-1185">Reference proteome</keyword>
<evidence type="ECO:0000256" key="2">
    <source>
        <dbReference type="ARBA" id="ARBA00022801"/>
    </source>
</evidence>
<dbReference type="Pfam" id="PF07969">
    <property type="entry name" value="Amidohydro_3"/>
    <property type="match status" value="1"/>
</dbReference>
<dbReference type="SUPFAM" id="SSF51556">
    <property type="entry name" value="Metallo-dependent hydrolases"/>
    <property type="match status" value="1"/>
</dbReference>
<organism evidence="4 5">
    <name type="scientific">Corynebacterium efficiens (strain DSM 44549 / YS-314 / AJ 12310 / JCM 11189 / NBRC 100395)</name>
    <dbReference type="NCBI Taxonomy" id="196164"/>
    <lineage>
        <taxon>Bacteria</taxon>
        <taxon>Bacillati</taxon>
        <taxon>Actinomycetota</taxon>
        <taxon>Actinomycetes</taxon>
        <taxon>Mycobacteriales</taxon>
        <taxon>Corynebacteriaceae</taxon>
        <taxon>Corynebacterium</taxon>
    </lineage>
</organism>
<dbReference type="FunFam" id="3.20.20.140:FF:000019">
    <property type="entry name" value="Cytosine deaminase"/>
    <property type="match status" value="1"/>
</dbReference>
<dbReference type="GO" id="GO:0016814">
    <property type="term" value="F:hydrolase activity, acting on carbon-nitrogen (but not peptide) bonds, in cyclic amidines"/>
    <property type="evidence" value="ECO:0007669"/>
    <property type="project" value="UniProtKB-ARBA"/>
</dbReference>
<keyword evidence="1" id="KW-0479">Metal-binding</keyword>
<dbReference type="AlphaFoldDB" id="Q8FLL9"/>
<evidence type="ECO:0000313" key="5">
    <source>
        <dbReference type="Proteomes" id="UP000001409"/>
    </source>
</evidence>
<dbReference type="CDD" id="cd01293">
    <property type="entry name" value="Bact_CD"/>
    <property type="match status" value="1"/>
</dbReference>
<dbReference type="Proteomes" id="UP000001409">
    <property type="component" value="Chromosome"/>
</dbReference>
<dbReference type="HOGENOM" id="CLU_031758_0_1_11"/>
<dbReference type="STRING" id="196164.gene:10743299"/>
<evidence type="ECO:0000256" key="1">
    <source>
        <dbReference type="ARBA" id="ARBA00022723"/>
    </source>
</evidence>
<dbReference type="InterPro" id="IPR013108">
    <property type="entry name" value="Amidohydro_3"/>
</dbReference>
<reference evidence="4 5" key="1">
    <citation type="journal article" date="2003" name="Genome Res.">
        <title>Comparative complete genome sequence analysis of the amino acid replacements responsible for the thermostability of Corynebacterium efficiens.</title>
        <authorList>
            <person name="Nishio Y."/>
            <person name="Nakamura Y."/>
            <person name="Kawarabayasi Y."/>
            <person name="Usuda Y."/>
            <person name="Kimura E."/>
            <person name="Sugimoto S."/>
            <person name="Matsui K."/>
            <person name="Yamagishi A."/>
            <person name="Kikuchi H."/>
            <person name="Ikeo K."/>
            <person name="Gojobori T."/>
        </authorList>
    </citation>
    <scope>NUCLEOTIDE SEQUENCE [LARGE SCALE GENOMIC DNA]</scope>
    <source>
        <strain evidence="5">DSM 44549 / YS-314 / AJ 12310 / JCM 11189 / NBRC 100395</strain>
    </source>
</reference>
<dbReference type="GO" id="GO:0046872">
    <property type="term" value="F:metal ion binding"/>
    <property type="evidence" value="ECO:0007669"/>
    <property type="project" value="UniProtKB-KW"/>
</dbReference>
<dbReference type="PANTHER" id="PTHR32027:SF0">
    <property type="entry name" value="CYTOSINE DEAMINASE"/>
    <property type="match status" value="1"/>
</dbReference>
<protein>
    <submittedName>
        <fullName evidence="4">Putative cytosine deaminase</fullName>
    </submittedName>
</protein>
<dbReference type="InterPro" id="IPR032466">
    <property type="entry name" value="Metal_Hydrolase"/>
</dbReference>
<dbReference type="InterPro" id="IPR011059">
    <property type="entry name" value="Metal-dep_hydrolase_composite"/>
</dbReference>
<proteinExistence type="predicted"/>
<keyword evidence="2" id="KW-0378">Hydrolase</keyword>
<dbReference type="EMBL" id="BA000035">
    <property type="protein sequence ID" value="BAC19659.1"/>
    <property type="molecule type" value="Genomic_DNA"/>
</dbReference>